<reference evidence="1 2" key="1">
    <citation type="submission" date="2023-02" db="EMBL/GenBank/DDBJ databases">
        <title>LHISI_Scaffold_Assembly.</title>
        <authorList>
            <person name="Stuart O.P."/>
            <person name="Cleave R."/>
            <person name="Magrath M.J.L."/>
            <person name="Mikheyev A.S."/>
        </authorList>
    </citation>
    <scope>NUCLEOTIDE SEQUENCE [LARGE SCALE GENOMIC DNA]</scope>
    <source>
        <strain evidence="1">Daus_M_001</strain>
        <tissue evidence="1">Leg muscle</tissue>
    </source>
</reference>
<sequence length="118" mass="13373">MQCKLETKKFSQMQFMFIHHDVVNKFDELFPAIVVNVPELSNTNRAISTTTSSLLANIKKGSFILSLLVCEHVFSFTLPLSNYLPNPQHDLASAVKYADDNLDKLQELHISNSSDCWV</sequence>
<protein>
    <submittedName>
        <fullName evidence="1">Uncharacterized protein</fullName>
    </submittedName>
</protein>
<gene>
    <name evidence="1" type="ORF">PR048_011010</name>
</gene>
<evidence type="ECO:0000313" key="1">
    <source>
        <dbReference type="EMBL" id="KAJ8884814.1"/>
    </source>
</evidence>
<dbReference type="EMBL" id="JARBHB010000004">
    <property type="protein sequence ID" value="KAJ8884814.1"/>
    <property type="molecule type" value="Genomic_DNA"/>
</dbReference>
<name>A0ABQ9HKY0_9NEOP</name>
<keyword evidence="2" id="KW-1185">Reference proteome</keyword>
<comment type="caution">
    <text evidence="1">The sequence shown here is derived from an EMBL/GenBank/DDBJ whole genome shotgun (WGS) entry which is preliminary data.</text>
</comment>
<organism evidence="1 2">
    <name type="scientific">Dryococelus australis</name>
    <dbReference type="NCBI Taxonomy" id="614101"/>
    <lineage>
        <taxon>Eukaryota</taxon>
        <taxon>Metazoa</taxon>
        <taxon>Ecdysozoa</taxon>
        <taxon>Arthropoda</taxon>
        <taxon>Hexapoda</taxon>
        <taxon>Insecta</taxon>
        <taxon>Pterygota</taxon>
        <taxon>Neoptera</taxon>
        <taxon>Polyneoptera</taxon>
        <taxon>Phasmatodea</taxon>
        <taxon>Verophasmatodea</taxon>
        <taxon>Anareolatae</taxon>
        <taxon>Phasmatidae</taxon>
        <taxon>Eurycanthinae</taxon>
        <taxon>Dryococelus</taxon>
    </lineage>
</organism>
<evidence type="ECO:0000313" key="2">
    <source>
        <dbReference type="Proteomes" id="UP001159363"/>
    </source>
</evidence>
<accession>A0ABQ9HKY0</accession>
<dbReference type="Proteomes" id="UP001159363">
    <property type="component" value="Chromosome X"/>
</dbReference>
<proteinExistence type="predicted"/>